<dbReference type="OrthoDB" id="9770517at2"/>
<keyword evidence="2" id="KW-0472">Membrane</keyword>
<dbReference type="AlphaFoldDB" id="A0A1B3ZHR4"/>
<dbReference type="SUPFAM" id="SSF56954">
    <property type="entry name" value="Outer membrane efflux proteins (OEP)"/>
    <property type="match status" value="1"/>
</dbReference>
<organism evidence="5 6">
    <name type="scientific">Sphingomonas panacis</name>
    <dbReference type="NCBI Taxonomy" id="1560345"/>
    <lineage>
        <taxon>Bacteria</taxon>
        <taxon>Pseudomonadati</taxon>
        <taxon>Pseudomonadota</taxon>
        <taxon>Alphaproteobacteria</taxon>
        <taxon>Sphingomonadales</taxon>
        <taxon>Sphingomonadaceae</taxon>
        <taxon>Sphingomonas</taxon>
    </lineage>
</organism>
<dbReference type="Gene3D" id="2.20.200.10">
    <property type="entry name" value="Outer membrane efflux proteins (OEP)"/>
    <property type="match status" value="1"/>
</dbReference>
<accession>A0A1B3ZHR4</accession>
<keyword evidence="2" id="KW-1134">Transmembrane beta strand</keyword>
<keyword evidence="6" id="KW-1185">Reference proteome</keyword>
<feature type="coiled-coil region" evidence="3">
    <location>
        <begin position="52"/>
        <end position="86"/>
    </location>
</feature>
<protein>
    <submittedName>
        <fullName evidence="5">RND transporter</fullName>
    </submittedName>
</protein>
<sequence length="484" mass="50823">MLSSTLLGGCATAPSRPPHTTVALPSSATGDETVEGKAPARQWWHLYREPALDALVAEALANNRDLREAEANLLKAQALLGQARALTLPQTDISAGAGYGSTLQDQIAAAGKDGSAIRTGGRFDLGIDLAWEPDLFGRLRSTVRAARADARMSAALEDEVRIVVAAGVTRAWLDACGFARRADVARESLALAERGRELVQRLRAAGSATPAEVLRAETLVAQTRAAIPMLDAGRQDALAELAVLAGRSPTDVPPAAAACRQLPTVTATGPVGDAAALLRRRPDVRAAEQKLTSSTAHIGIAVADLYPRIVIGGGFADSSPTPDGLGERVNQVWRVGPLLSWSFPNSNAARARLRAARADEAGALAAFDGVILAALKDTRQRATDYAAMLRRQDDLRIAAERSLRADRLMQRQRAAGAATALEALEADRASIDAQAAAAEADIEVARAQVALFRALGGGWEDAPAVHLPTPDRSSRADAPFPSSK</sequence>
<feature type="coiled-coil region" evidence="3">
    <location>
        <begin position="421"/>
        <end position="448"/>
    </location>
</feature>
<dbReference type="Pfam" id="PF02321">
    <property type="entry name" value="OEP"/>
    <property type="match status" value="2"/>
</dbReference>
<feature type="region of interest" description="Disordered" evidence="4">
    <location>
        <begin position="460"/>
        <end position="484"/>
    </location>
</feature>
<dbReference type="InterPro" id="IPR003423">
    <property type="entry name" value="OMP_efflux"/>
</dbReference>
<feature type="region of interest" description="Disordered" evidence="4">
    <location>
        <begin position="1"/>
        <end position="35"/>
    </location>
</feature>
<reference evidence="5 6" key="1">
    <citation type="submission" date="2016-01" db="EMBL/GenBank/DDBJ databases">
        <title>Complete genome and mega plasmid sequence of Sphingomonas panacis DCY99 elicits systemic resistance in rice to Xanthomonas oryzae.</title>
        <authorList>
            <person name="Kim Y.J."/>
            <person name="Yang D.C."/>
            <person name="Sing P."/>
        </authorList>
    </citation>
    <scope>NUCLEOTIDE SEQUENCE [LARGE SCALE GENOMIC DNA]</scope>
    <source>
        <strain evidence="5 6">DCY99</strain>
    </source>
</reference>
<name>A0A1B3ZHR4_9SPHN</name>
<dbReference type="GO" id="GO:0015562">
    <property type="term" value="F:efflux transmembrane transporter activity"/>
    <property type="evidence" value="ECO:0007669"/>
    <property type="project" value="InterPro"/>
</dbReference>
<keyword evidence="3" id="KW-0175">Coiled coil</keyword>
<dbReference type="PANTHER" id="PTHR30203">
    <property type="entry name" value="OUTER MEMBRANE CATION EFFLUX PROTEIN"/>
    <property type="match status" value="1"/>
</dbReference>
<evidence type="ECO:0000313" key="5">
    <source>
        <dbReference type="EMBL" id="AOH86969.1"/>
    </source>
</evidence>
<gene>
    <name evidence="5" type="ORF">AWL63_20375</name>
</gene>
<evidence type="ECO:0000313" key="6">
    <source>
        <dbReference type="Proteomes" id="UP000094256"/>
    </source>
</evidence>
<proteinExistence type="inferred from homology"/>
<dbReference type="GO" id="GO:0005886">
    <property type="term" value="C:plasma membrane"/>
    <property type="evidence" value="ECO:0007669"/>
    <property type="project" value="UniProtKB-SubCell"/>
</dbReference>
<dbReference type="STRING" id="1560345.AWL63_20375"/>
<comment type="subcellular location">
    <subcellularLocation>
        <location evidence="2">Cell membrane</location>
        <topology evidence="2">Lipid-anchor</topology>
    </subcellularLocation>
</comment>
<keyword evidence="2" id="KW-0564">Palmitate</keyword>
<dbReference type="PANTHER" id="PTHR30203:SF21">
    <property type="entry name" value="OUTER MEMBRANE COMPONENT OF MULTIDRUG EFFLUX PUMP-RELATED"/>
    <property type="match status" value="1"/>
</dbReference>
<evidence type="ECO:0000256" key="4">
    <source>
        <dbReference type="SAM" id="MobiDB-lite"/>
    </source>
</evidence>
<dbReference type="EMBL" id="CP014168">
    <property type="protein sequence ID" value="AOH86969.1"/>
    <property type="molecule type" value="Genomic_DNA"/>
</dbReference>
<evidence type="ECO:0000256" key="2">
    <source>
        <dbReference type="RuleBase" id="RU362097"/>
    </source>
</evidence>
<dbReference type="Proteomes" id="UP000094256">
    <property type="component" value="Chromosome"/>
</dbReference>
<dbReference type="NCBIfam" id="TIGR01845">
    <property type="entry name" value="outer_NodT"/>
    <property type="match status" value="1"/>
</dbReference>
<comment type="similarity">
    <text evidence="1 2">Belongs to the outer membrane factor (OMF) (TC 1.B.17) family.</text>
</comment>
<evidence type="ECO:0000256" key="3">
    <source>
        <dbReference type="SAM" id="Coils"/>
    </source>
</evidence>
<keyword evidence="2" id="KW-0449">Lipoprotein</keyword>
<dbReference type="InterPro" id="IPR010131">
    <property type="entry name" value="MdtP/NodT-like"/>
</dbReference>
<keyword evidence="2" id="KW-0812">Transmembrane</keyword>
<dbReference type="Gene3D" id="1.20.1600.10">
    <property type="entry name" value="Outer membrane efflux proteins (OEP)"/>
    <property type="match status" value="1"/>
</dbReference>
<evidence type="ECO:0000256" key="1">
    <source>
        <dbReference type="ARBA" id="ARBA00007613"/>
    </source>
</evidence>
<dbReference type="KEGG" id="span:AWL63_20375"/>